<feature type="compositionally biased region" description="Basic and acidic residues" evidence="1">
    <location>
        <begin position="95"/>
        <end position="106"/>
    </location>
</feature>
<proteinExistence type="predicted"/>
<dbReference type="InterPro" id="IPR003347">
    <property type="entry name" value="JmjC_dom"/>
</dbReference>
<organism evidence="3 4">
    <name type="scientific">Helicostylum pulchrum</name>
    <dbReference type="NCBI Taxonomy" id="562976"/>
    <lineage>
        <taxon>Eukaryota</taxon>
        <taxon>Fungi</taxon>
        <taxon>Fungi incertae sedis</taxon>
        <taxon>Mucoromycota</taxon>
        <taxon>Mucoromycotina</taxon>
        <taxon>Mucoromycetes</taxon>
        <taxon>Mucorales</taxon>
        <taxon>Mucorineae</taxon>
        <taxon>Mucoraceae</taxon>
        <taxon>Helicostylum</taxon>
    </lineage>
</organism>
<feature type="domain" description="JmjC" evidence="2">
    <location>
        <begin position="185"/>
        <end position="369"/>
    </location>
</feature>
<dbReference type="Proteomes" id="UP001476247">
    <property type="component" value="Unassembled WGS sequence"/>
</dbReference>
<feature type="compositionally biased region" description="Polar residues" evidence="1">
    <location>
        <begin position="107"/>
        <end position="144"/>
    </location>
</feature>
<dbReference type="Gene3D" id="2.60.120.650">
    <property type="entry name" value="Cupin"/>
    <property type="match status" value="1"/>
</dbReference>
<dbReference type="InterPro" id="IPR050910">
    <property type="entry name" value="JMJD6_ArgDemeth/LysHydrox"/>
</dbReference>
<evidence type="ECO:0000313" key="4">
    <source>
        <dbReference type="Proteomes" id="UP001476247"/>
    </source>
</evidence>
<evidence type="ECO:0000259" key="2">
    <source>
        <dbReference type="PROSITE" id="PS51184"/>
    </source>
</evidence>
<accession>A0ABP9XYC8</accession>
<feature type="region of interest" description="Disordered" evidence="1">
    <location>
        <begin position="95"/>
        <end position="157"/>
    </location>
</feature>
<evidence type="ECO:0000313" key="3">
    <source>
        <dbReference type="EMBL" id="GAA5799325.1"/>
    </source>
</evidence>
<comment type="caution">
    <text evidence="3">The sequence shown here is derived from an EMBL/GenBank/DDBJ whole genome shotgun (WGS) entry which is preliminary data.</text>
</comment>
<protein>
    <recommendedName>
        <fullName evidence="2">JmjC domain-containing protein</fullName>
    </recommendedName>
</protein>
<gene>
    <name evidence="3" type="ORF">HPULCUR_004737</name>
</gene>
<dbReference type="SMART" id="SM00558">
    <property type="entry name" value="JmjC"/>
    <property type="match status" value="1"/>
</dbReference>
<sequence length="768" mass="86660">MPKILITKNEQELPSGHIAARRIDYLDYNPDSLFAVIKEHCIDKNEPLVVSNMNKHDNWNTEAFSLERLKREHGEESAKREVLLGDYIQTLQHNYKLDSRDQHVENTSRSNNDNSQAERAASTAPTPANISTYNSPTTTTNIKSKLNVPKGNKNKNKQAREYQILGAQINKMYAKDIESPQEYAQAIQNLIPEYLLPLGNNDLFSLLPKLFQAKNFMCYLGQDQTGTPIHRDLCGTMGHNIMTMGSPGAYAEWLIVVNKDREKLASVLELSKTERKKTNRYKQHKGVDNGKSVTKSSFLESDRAWLSSYKVNKSDFTVQVIIQKPGDLVIVPSRAYHQVRNVGVSIKLAWNRITAQTLEYAFEDQLPLYRIINRPEVYKCKAIVSFTIKEWYNQLLRIKKDPTKELDQLPALRYGRESFLKDCKILLNIFLKEIIEPDWLPQDPKITTDKKGEMCIIKCDFCHTDIFHRYYHCEACDGYDICMYCYSIGRSCRHVNGMVMRQGYKKLTESLALYKGFVELVNSVFNEQAVIDESDRLSSESPSLAMLCSRIEAYRKVKGDSLNSFNCLHCKKDFTAANLAADGVSLKSIFKRPICPVVSPRPARPEDVFVCKGCSLSCNSCAPLEETNDCMEDYDLVYYSPASFDVRSWGAFFDFNVDKGCYYPEVTSTSSNKRKRKTIEERPKRVRTASSSSSSTTTSTSASSSTSPSSTSPSSASPSSASSSSSTATAPGSSSRKRKLNRAEEPEQEGFLVGKTKKLRPSTTPSPS</sequence>
<reference evidence="3 4" key="1">
    <citation type="submission" date="2024-04" db="EMBL/GenBank/DDBJ databases">
        <title>genome sequences of Mucor flavus KT1a and Helicostylum pulchrum KT1b strains isolation_sourced from the surface of a dry-aged beef.</title>
        <authorList>
            <person name="Toyotome T."/>
            <person name="Hosono M."/>
            <person name="Torimaru M."/>
            <person name="Fukuda K."/>
            <person name="Mikami N."/>
        </authorList>
    </citation>
    <scope>NUCLEOTIDE SEQUENCE [LARGE SCALE GENOMIC DNA]</scope>
    <source>
        <strain evidence="3 4">KT1b</strain>
    </source>
</reference>
<name>A0ABP9XYC8_9FUNG</name>
<keyword evidence="4" id="KW-1185">Reference proteome</keyword>
<dbReference type="Pfam" id="PF02373">
    <property type="entry name" value="JmjC"/>
    <property type="match status" value="1"/>
</dbReference>
<dbReference type="PROSITE" id="PS51184">
    <property type="entry name" value="JMJC"/>
    <property type="match status" value="1"/>
</dbReference>
<feature type="region of interest" description="Disordered" evidence="1">
    <location>
        <begin position="672"/>
        <end position="768"/>
    </location>
</feature>
<evidence type="ECO:0000256" key="1">
    <source>
        <dbReference type="SAM" id="MobiDB-lite"/>
    </source>
</evidence>
<dbReference type="SUPFAM" id="SSF51197">
    <property type="entry name" value="Clavaminate synthase-like"/>
    <property type="match status" value="1"/>
</dbReference>
<dbReference type="SUPFAM" id="SSF57850">
    <property type="entry name" value="RING/U-box"/>
    <property type="match status" value="1"/>
</dbReference>
<dbReference type="PANTHER" id="PTHR12480">
    <property type="entry name" value="ARGININE DEMETHYLASE AND LYSYL-HYDROXYLASE JMJD"/>
    <property type="match status" value="1"/>
</dbReference>
<feature type="compositionally biased region" description="Low complexity" evidence="1">
    <location>
        <begin position="688"/>
        <end position="734"/>
    </location>
</feature>
<dbReference type="EMBL" id="BAABUJ010000012">
    <property type="protein sequence ID" value="GAA5799325.1"/>
    <property type="molecule type" value="Genomic_DNA"/>
</dbReference>
<dbReference type="PANTHER" id="PTHR12480:SF35">
    <property type="entry name" value="TRANSCRIPTION FACTOR JUMONJI, JMJC DOMAIN-CONTAINING PROTEIN"/>
    <property type="match status" value="1"/>
</dbReference>